<name>A0A8S5NA76_9CAUD</name>
<dbReference type="InterPro" id="IPR037026">
    <property type="entry name" value="Vgr_OB-fold_dom_sf"/>
</dbReference>
<evidence type="ECO:0000259" key="2">
    <source>
        <dbReference type="Pfam" id="PF04717"/>
    </source>
</evidence>
<feature type="region of interest" description="Disordered" evidence="1">
    <location>
        <begin position="155"/>
        <end position="187"/>
    </location>
</feature>
<protein>
    <submittedName>
        <fullName evidence="3">Baseplate assembly protein V</fullName>
    </submittedName>
</protein>
<feature type="domain" description="Gp5/Type VI secretion system Vgr protein OB-fold" evidence="2">
    <location>
        <begin position="19"/>
        <end position="86"/>
    </location>
</feature>
<dbReference type="Pfam" id="PF18946">
    <property type="entry name" value="Apex"/>
    <property type="match status" value="1"/>
</dbReference>
<evidence type="ECO:0000313" key="3">
    <source>
        <dbReference type="EMBL" id="DAD91598.1"/>
    </source>
</evidence>
<dbReference type="InterPro" id="IPR044033">
    <property type="entry name" value="GpV-like_apex"/>
</dbReference>
<dbReference type="NCBIfam" id="TIGR01644">
    <property type="entry name" value="phage_P2_V"/>
    <property type="match status" value="1"/>
</dbReference>
<dbReference type="Gene3D" id="2.40.50.230">
    <property type="entry name" value="Gp5 N-terminal domain"/>
    <property type="match status" value="1"/>
</dbReference>
<dbReference type="InterPro" id="IPR006531">
    <property type="entry name" value="Gp5/Vgr_OB"/>
</dbReference>
<dbReference type="Pfam" id="PF04717">
    <property type="entry name" value="Phage_base_V"/>
    <property type="match status" value="1"/>
</dbReference>
<evidence type="ECO:0000256" key="1">
    <source>
        <dbReference type="SAM" id="MobiDB-lite"/>
    </source>
</evidence>
<dbReference type="EMBL" id="BK015116">
    <property type="protein sequence ID" value="DAD91598.1"/>
    <property type="molecule type" value="Genomic_DNA"/>
</dbReference>
<reference evidence="3" key="1">
    <citation type="journal article" date="2021" name="Proc. Natl. Acad. Sci. U.S.A.">
        <title>A Catalog of Tens of Thousands of Viruses from Human Metagenomes Reveals Hidden Associations with Chronic Diseases.</title>
        <authorList>
            <person name="Tisza M.J."/>
            <person name="Buck C.B."/>
        </authorList>
    </citation>
    <scope>NUCLEOTIDE SEQUENCE</scope>
    <source>
        <strain evidence="3">CtT3B27</strain>
    </source>
</reference>
<accession>A0A8S5NA76</accession>
<sequence length="187" mass="20189">MSAKNDINELLRLLLNIVRTGTITEVDTQNWLCRVQTGELETNWIPWLTTRAGDSVTWWAPSVDEQVLLLAVGGDLSAAFVLPGIYSNDKPPPSTDGKALVTVFPDAARFEYSPETGTLHVSGVKNTIFDSESIELNTNKFTVNAGKTEIKGAVEQSGGSMSSNGVVVDDHDHGGIQKGSDWTKGIQ</sequence>
<proteinExistence type="predicted"/>
<dbReference type="Gene3D" id="6.20.150.10">
    <property type="match status" value="1"/>
</dbReference>
<organism evidence="3">
    <name type="scientific">Myoviridae sp. ctT3B27</name>
    <dbReference type="NCBI Taxonomy" id="2826655"/>
    <lineage>
        <taxon>Viruses</taxon>
        <taxon>Duplodnaviria</taxon>
        <taxon>Heunggongvirae</taxon>
        <taxon>Uroviricota</taxon>
        <taxon>Caudoviricetes</taxon>
    </lineage>
</organism>
<feature type="compositionally biased region" description="Low complexity" evidence="1">
    <location>
        <begin position="157"/>
        <end position="167"/>
    </location>
</feature>
<dbReference type="InterPro" id="IPR013046">
    <property type="entry name" value="GpV/Gp45"/>
</dbReference>